<dbReference type="PANTHER" id="PTHR16024">
    <property type="entry name" value="XK-RELATED PROTEIN"/>
    <property type="match status" value="1"/>
</dbReference>
<evidence type="ECO:0000313" key="10">
    <source>
        <dbReference type="Proteomes" id="UP001519460"/>
    </source>
</evidence>
<evidence type="ECO:0000313" key="9">
    <source>
        <dbReference type="EMBL" id="KAK7482594.1"/>
    </source>
</evidence>
<dbReference type="Pfam" id="PF09815">
    <property type="entry name" value="XK-related"/>
    <property type="match status" value="2"/>
</dbReference>
<organism evidence="9 10">
    <name type="scientific">Batillaria attramentaria</name>
    <dbReference type="NCBI Taxonomy" id="370345"/>
    <lineage>
        <taxon>Eukaryota</taxon>
        <taxon>Metazoa</taxon>
        <taxon>Spiralia</taxon>
        <taxon>Lophotrochozoa</taxon>
        <taxon>Mollusca</taxon>
        <taxon>Gastropoda</taxon>
        <taxon>Caenogastropoda</taxon>
        <taxon>Sorbeoconcha</taxon>
        <taxon>Cerithioidea</taxon>
        <taxon>Batillariidae</taxon>
        <taxon>Batillaria</taxon>
    </lineage>
</organism>
<feature type="transmembrane region" description="Helical" evidence="7">
    <location>
        <begin position="549"/>
        <end position="568"/>
    </location>
</feature>
<accession>A0ABD0K647</accession>
<gene>
    <name evidence="9" type="ORF">BaRGS_00026195</name>
</gene>
<comment type="subcellular location">
    <subcellularLocation>
        <location evidence="1">Cell membrane</location>
        <topology evidence="1">Multi-pass membrane protein</topology>
    </subcellularLocation>
    <subcellularLocation>
        <location evidence="7">Membrane</location>
        <topology evidence="7">Multi-pass membrane protein</topology>
    </subcellularLocation>
</comment>
<comment type="caution">
    <text evidence="9">The sequence shown here is derived from an EMBL/GenBank/DDBJ whole genome shotgun (WGS) entry which is preliminary data.</text>
</comment>
<dbReference type="InterPro" id="IPR018629">
    <property type="entry name" value="XK-rel"/>
</dbReference>
<feature type="compositionally biased region" description="Polar residues" evidence="8">
    <location>
        <begin position="251"/>
        <end position="264"/>
    </location>
</feature>
<keyword evidence="5 7" id="KW-1133">Transmembrane helix</keyword>
<keyword evidence="10" id="KW-1185">Reference proteome</keyword>
<feature type="region of interest" description="Disordered" evidence="8">
    <location>
        <begin position="401"/>
        <end position="446"/>
    </location>
</feature>
<dbReference type="AlphaFoldDB" id="A0ABD0K647"/>
<dbReference type="GO" id="GO:0005886">
    <property type="term" value="C:plasma membrane"/>
    <property type="evidence" value="ECO:0007669"/>
    <property type="project" value="UniProtKB-SubCell"/>
</dbReference>
<keyword evidence="6 7" id="KW-0472">Membrane</keyword>
<feature type="region of interest" description="Disordered" evidence="8">
    <location>
        <begin position="1"/>
        <end position="74"/>
    </location>
</feature>
<evidence type="ECO:0000256" key="5">
    <source>
        <dbReference type="ARBA" id="ARBA00022989"/>
    </source>
</evidence>
<dbReference type="EMBL" id="JACVVK020000242">
    <property type="protein sequence ID" value="KAK7482594.1"/>
    <property type="molecule type" value="Genomic_DNA"/>
</dbReference>
<comment type="similarity">
    <text evidence="2 7">Belongs to the XK family.</text>
</comment>
<feature type="compositionally biased region" description="Polar residues" evidence="8">
    <location>
        <begin position="49"/>
        <end position="62"/>
    </location>
</feature>
<evidence type="ECO:0000256" key="3">
    <source>
        <dbReference type="ARBA" id="ARBA00022475"/>
    </source>
</evidence>
<feature type="compositionally biased region" description="Low complexity" evidence="8">
    <location>
        <begin position="436"/>
        <end position="446"/>
    </location>
</feature>
<protein>
    <recommendedName>
        <fullName evidence="7">XK-related protein</fullName>
    </recommendedName>
</protein>
<keyword evidence="4 7" id="KW-0812">Transmembrane</keyword>
<evidence type="ECO:0000256" key="6">
    <source>
        <dbReference type="ARBA" id="ARBA00023136"/>
    </source>
</evidence>
<feature type="compositionally biased region" description="Low complexity" evidence="8">
    <location>
        <begin position="30"/>
        <end position="39"/>
    </location>
</feature>
<feature type="transmembrane region" description="Helical" evidence="7">
    <location>
        <begin position="580"/>
        <end position="600"/>
    </location>
</feature>
<feature type="transmembrane region" description="Helical" evidence="7">
    <location>
        <begin position="100"/>
        <end position="118"/>
    </location>
</feature>
<reference evidence="9 10" key="1">
    <citation type="journal article" date="2023" name="Sci. Data">
        <title>Genome assembly of the Korean intertidal mud-creeper Batillaria attramentaria.</title>
        <authorList>
            <person name="Patra A.K."/>
            <person name="Ho P.T."/>
            <person name="Jun S."/>
            <person name="Lee S.J."/>
            <person name="Kim Y."/>
            <person name="Won Y.J."/>
        </authorList>
    </citation>
    <scope>NUCLEOTIDE SEQUENCE [LARGE SCALE GENOMIC DNA]</scope>
    <source>
        <strain evidence="9">Wonlab-2016</strain>
    </source>
</reference>
<keyword evidence="3" id="KW-1003">Cell membrane</keyword>
<feature type="transmembrane region" description="Helical" evidence="7">
    <location>
        <begin position="525"/>
        <end position="543"/>
    </location>
</feature>
<proteinExistence type="inferred from homology"/>
<feature type="transmembrane region" description="Helical" evidence="7">
    <location>
        <begin position="162"/>
        <end position="187"/>
    </location>
</feature>
<evidence type="ECO:0000256" key="4">
    <source>
        <dbReference type="ARBA" id="ARBA00022692"/>
    </source>
</evidence>
<evidence type="ECO:0000256" key="1">
    <source>
        <dbReference type="ARBA" id="ARBA00004651"/>
    </source>
</evidence>
<dbReference type="InterPro" id="IPR050895">
    <property type="entry name" value="XK-related_scramblase"/>
</dbReference>
<evidence type="ECO:0000256" key="8">
    <source>
        <dbReference type="SAM" id="MobiDB-lite"/>
    </source>
</evidence>
<dbReference type="Proteomes" id="UP001519460">
    <property type="component" value="Unassembled WGS sequence"/>
</dbReference>
<evidence type="ECO:0000256" key="7">
    <source>
        <dbReference type="RuleBase" id="RU910716"/>
    </source>
</evidence>
<feature type="region of interest" description="Disordered" evidence="8">
    <location>
        <begin position="246"/>
        <end position="277"/>
    </location>
</feature>
<dbReference type="PANTHER" id="PTHR16024:SF6">
    <property type="entry name" value="XK-RELATED PROTEIN"/>
    <property type="match status" value="1"/>
</dbReference>
<feature type="compositionally biased region" description="Polar residues" evidence="8">
    <location>
        <begin position="1"/>
        <end position="16"/>
    </location>
</feature>
<feature type="transmembrane region" description="Helical" evidence="7">
    <location>
        <begin position="606"/>
        <end position="631"/>
    </location>
</feature>
<feature type="non-terminal residue" evidence="9">
    <location>
        <position position="653"/>
    </location>
</feature>
<sequence>MGNTGSDPTRPQTTDAGTEDVGTGDKQLASSTSRTTTSSDVNVGIEEISPSSAEDQATTTVGGDTENPRTEKTKTPWKLAERVWRQVNDTHHGRFTRLDFVLGIVGIILYIVDIATDLQLAISYFLDGHVIYGGLTTAFIGLAYIVVSVFGLGLFFNMNVPTVWWVCRIVFLILGLSPVIVMVETMYYGMKSRARHREGERAEEERYTDHAEWTVVVRLIEGFLEAAPQLCFQLYITFKEKPDDDVGAEQQAASNNNVGNTVHDNGQEPACDTPRKARNNRCQHVQHGLSNDNCVPDGYMDNLSTESNDETEQINQLAEEADYEPGQIRNMDEQGGHVLSSGNFARNLLNIAVNMPVEGLPPTVEAMLNALLTENSLSPFKIEGRGDSAVVILRLTGGQPPNMARTYRKKPPSQVRRDKKRAEEKRAADTNQAGVSPSSPSPLLMSAPPTASLEQWTLRGVAILSSWASLAVTAVKFRQTYKGEVSTEYTEDKISCKLVYFLWRVCETGGRVLCIALFASTKENWVFGFVGFHFVVMFVWYVWSDSSDGVALKAIAGVLYGYIMVFYMPSHSRPSRYAFLVYYALFYMENFLMLALWAVMTSDRDAWFYIPAIVTVIVLFLLHIITQLLYYKWVHPKAGDIEWCMKCDRETFI</sequence>
<evidence type="ECO:0000256" key="2">
    <source>
        <dbReference type="ARBA" id="ARBA00008789"/>
    </source>
</evidence>
<name>A0ABD0K647_9CAEN</name>
<feature type="transmembrane region" description="Helical" evidence="7">
    <location>
        <begin position="130"/>
        <end position="156"/>
    </location>
</feature>